<evidence type="ECO:0000256" key="1">
    <source>
        <dbReference type="ARBA" id="ARBA00009211"/>
    </source>
</evidence>
<dbReference type="InterPro" id="IPR012976">
    <property type="entry name" value="NOSIC"/>
</dbReference>
<feature type="domain" description="NOSIC" evidence="2">
    <location>
        <begin position="1"/>
        <end position="35"/>
    </location>
</feature>
<name>A0A328E6G9_9ASTE</name>
<dbReference type="Gene3D" id="1.10.287.4070">
    <property type="match status" value="2"/>
</dbReference>
<evidence type="ECO:0000259" key="2">
    <source>
        <dbReference type="SMART" id="SM00931"/>
    </source>
</evidence>
<proteinExistence type="inferred from homology"/>
<dbReference type="InterPro" id="IPR036070">
    <property type="entry name" value="Nop_dom_sf"/>
</dbReference>
<comment type="similarity">
    <text evidence="1">Belongs to the NOP5/NOP56 family.</text>
</comment>
<dbReference type="GO" id="GO:0032040">
    <property type="term" value="C:small-subunit processome"/>
    <property type="evidence" value="ECO:0007669"/>
    <property type="project" value="InterPro"/>
</dbReference>
<dbReference type="AlphaFoldDB" id="A0A328E6G9"/>
<accession>A0A328E6G9</accession>
<organism evidence="3 4">
    <name type="scientific">Cuscuta australis</name>
    <dbReference type="NCBI Taxonomy" id="267555"/>
    <lineage>
        <taxon>Eukaryota</taxon>
        <taxon>Viridiplantae</taxon>
        <taxon>Streptophyta</taxon>
        <taxon>Embryophyta</taxon>
        <taxon>Tracheophyta</taxon>
        <taxon>Spermatophyta</taxon>
        <taxon>Magnoliopsida</taxon>
        <taxon>eudicotyledons</taxon>
        <taxon>Gunneridae</taxon>
        <taxon>Pentapetalae</taxon>
        <taxon>asterids</taxon>
        <taxon>lamiids</taxon>
        <taxon>Solanales</taxon>
        <taxon>Convolvulaceae</taxon>
        <taxon>Cuscuteae</taxon>
        <taxon>Cuscuta</taxon>
        <taxon>Cuscuta subgen. Grammica</taxon>
        <taxon>Cuscuta sect. Cleistogrammica</taxon>
    </lineage>
</organism>
<comment type="caution">
    <text evidence="3">The sequence shown here is derived from an EMBL/GenBank/DDBJ whole genome shotgun (WGS) entry which is preliminary data.</text>
</comment>
<dbReference type="GO" id="GO:0031428">
    <property type="term" value="C:box C/D methylation guide snoRNP complex"/>
    <property type="evidence" value="ECO:0007669"/>
    <property type="project" value="InterPro"/>
</dbReference>
<dbReference type="EMBL" id="NQVE01000018">
    <property type="protein sequence ID" value="RAL53615.1"/>
    <property type="molecule type" value="Genomic_DNA"/>
</dbReference>
<dbReference type="PANTHER" id="PTHR10894">
    <property type="entry name" value="NUCLEOLAR PROTEIN 5 NUCLEOLAR PROTEIN NOP5 NOP58"/>
    <property type="match status" value="1"/>
</dbReference>
<sequence>MAIQLKEWFGRHFPELVKLVDNGYLYARVVKVIEDIDNGYLYARVVKVIEDKSMLTDNHISTLADILGDEDKAKAFVEATKASMGHDLSPIDTMDIQRFAPW</sequence>
<evidence type="ECO:0000313" key="4">
    <source>
        <dbReference type="Proteomes" id="UP000249390"/>
    </source>
</evidence>
<dbReference type="Pfam" id="PF01798">
    <property type="entry name" value="Nop"/>
    <property type="match status" value="2"/>
</dbReference>
<dbReference type="InterPro" id="IPR045056">
    <property type="entry name" value="Nop56/Nop58"/>
</dbReference>
<dbReference type="PANTHER" id="PTHR10894:SF0">
    <property type="entry name" value="NUCLEOLAR PROTEIN 56"/>
    <property type="match status" value="1"/>
</dbReference>
<reference evidence="3 4" key="1">
    <citation type="submission" date="2018-06" db="EMBL/GenBank/DDBJ databases">
        <title>The Genome of Cuscuta australis (Dodder) Provides Insight into the Evolution of Plant Parasitism.</title>
        <authorList>
            <person name="Liu H."/>
        </authorList>
    </citation>
    <scope>NUCLEOTIDE SEQUENCE [LARGE SCALE GENOMIC DNA]</scope>
    <source>
        <strain evidence="4">cv. Yunnan</strain>
        <tissue evidence="3">Vines</tissue>
    </source>
</reference>
<dbReference type="InterPro" id="IPR002687">
    <property type="entry name" value="Nop_dom"/>
</dbReference>
<protein>
    <recommendedName>
        <fullName evidence="2">NOSIC domain-containing protein</fullName>
    </recommendedName>
</protein>
<dbReference type="SUPFAM" id="SSF89124">
    <property type="entry name" value="Nop domain"/>
    <property type="match status" value="1"/>
</dbReference>
<dbReference type="Proteomes" id="UP000249390">
    <property type="component" value="Unassembled WGS sequence"/>
</dbReference>
<dbReference type="GO" id="GO:0030515">
    <property type="term" value="F:snoRNA binding"/>
    <property type="evidence" value="ECO:0007669"/>
    <property type="project" value="InterPro"/>
</dbReference>
<evidence type="ECO:0000313" key="3">
    <source>
        <dbReference type="EMBL" id="RAL53615.1"/>
    </source>
</evidence>
<keyword evidence="4" id="KW-1185">Reference proteome</keyword>
<dbReference type="SMART" id="SM00931">
    <property type="entry name" value="NOSIC"/>
    <property type="match status" value="1"/>
</dbReference>
<gene>
    <name evidence="3" type="ORF">DM860_012230</name>
</gene>